<name>A0ABT4A5T8_9BACT</name>
<dbReference type="Gene3D" id="2.130.10.10">
    <property type="entry name" value="YVTN repeat-like/Quinoprotein amine dehydrogenase"/>
    <property type="match status" value="1"/>
</dbReference>
<protein>
    <submittedName>
        <fullName evidence="1">Uncharacterized protein</fullName>
    </submittedName>
</protein>
<dbReference type="EMBL" id="JAPNKA010000001">
    <property type="protein sequence ID" value="MCY1077026.1"/>
    <property type="molecule type" value="Genomic_DNA"/>
</dbReference>
<dbReference type="InterPro" id="IPR015943">
    <property type="entry name" value="WD40/YVTN_repeat-like_dom_sf"/>
</dbReference>
<gene>
    <name evidence="1" type="ORF">OV287_21325</name>
</gene>
<evidence type="ECO:0000313" key="2">
    <source>
        <dbReference type="Proteomes" id="UP001207654"/>
    </source>
</evidence>
<comment type="caution">
    <text evidence="1">The sequence shown here is derived from an EMBL/GenBank/DDBJ whole genome shotgun (WGS) entry which is preliminary data.</text>
</comment>
<keyword evidence="2" id="KW-1185">Reference proteome</keyword>
<dbReference type="Proteomes" id="UP001207654">
    <property type="component" value="Unassembled WGS sequence"/>
</dbReference>
<reference evidence="1 2" key="1">
    <citation type="submission" date="2022-11" db="EMBL/GenBank/DDBJ databases">
        <title>Minimal conservation of predation-associated metabolite biosynthetic gene clusters underscores biosynthetic potential of Myxococcota including descriptions for ten novel species: Archangium lansinium sp. nov., Myxococcus landrumus sp. nov., Nannocystis bai.</title>
        <authorList>
            <person name="Ahearne A."/>
            <person name="Stevens C."/>
            <person name="Phillips K."/>
        </authorList>
    </citation>
    <scope>NUCLEOTIDE SEQUENCE [LARGE SCALE GENOMIC DNA]</scope>
    <source>
        <strain evidence="1 2">MIWBW</strain>
    </source>
</reference>
<sequence length="315" mass="35222">MISYRQQLAKIGYSPKEFVSYRSFFLPPLSLREAMRSMDFPGKFWEAIPGTEQDKDWTDEIQGCAFAHGRWFYVSNNPMTLHVFDGMSGKKVKSWKLTTVPPPDPPLPGFSFNHMGAIIIEGNYIYIDHWCGAQGAAGQILVMEGNGDTLNFVKWIPLENVNGRVGMIAINFARRMVITSGGELNIHRVYLHSLDTGKFANKTMELNPPITDKGYAQGGFWSPNNHLYISSGQGKIGDSSKGHQYIYSYSPLNGRLLNTLAVRSAAGRQELEGCCYAPVVREGQSVFIHVVLLENEVAKDDIFLKSFSADRPDLI</sequence>
<dbReference type="SUPFAM" id="SSF50969">
    <property type="entry name" value="YVTN repeat-like/Quinoprotein amine dehydrogenase"/>
    <property type="match status" value="1"/>
</dbReference>
<proteinExistence type="predicted"/>
<dbReference type="RefSeq" id="WP_267535880.1">
    <property type="nucleotide sequence ID" value="NZ_JAPNKA010000001.1"/>
</dbReference>
<organism evidence="1 2">
    <name type="scientific">Archangium lansingense</name>
    <dbReference type="NCBI Taxonomy" id="2995310"/>
    <lineage>
        <taxon>Bacteria</taxon>
        <taxon>Pseudomonadati</taxon>
        <taxon>Myxococcota</taxon>
        <taxon>Myxococcia</taxon>
        <taxon>Myxococcales</taxon>
        <taxon>Cystobacterineae</taxon>
        <taxon>Archangiaceae</taxon>
        <taxon>Archangium</taxon>
    </lineage>
</organism>
<accession>A0ABT4A5T8</accession>
<evidence type="ECO:0000313" key="1">
    <source>
        <dbReference type="EMBL" id="MCY1077026.1"/>
    </source>
</evidence>
<dbReference type="InterPro" id="IPR011044">
    <property type="entry name" value="Quino_amine_DH_bsu"/>
</dbReference>